<dbReference type="PANTHER" id="PTHR32089:SF39">
    <property type="entry name" value="METHYL-ACCEPTING CHEMOTAXIS PROTEIN HLYB"/>
    <property type="match status" value="1"/>
</dbReference>
<dbReference type="InterPro" id="IPR004089">
    <property type="entry name" value="MCPsignal_dom"/>
</dbReference>
<dbReference type="GO" id="GO:0006935">
    <property type="term" value="P:chemotaxis"/>
    <property type="evidence" value="ECO:0007669"/>
    <property type="project" value="UniProtKB-KW"/>
</dbReference>
<dbReference type="EMBL" id="RXZH01000002">
    <property type="protein sequence ID" value="RTZ16835.1"/>
    <property type="molecule type" value="Genomic_DNA"/>
</dbReference>
<gene>
    <name evidence="15" type="ORF">EJ063_08575</name>
</gene>
<dbReference type="SMART" id="SM00283">
    <property type="entry name" value="MA"/>
    <property type="match status" value="1"/>
</dbReference>
<feature type="transmembrane region" description="Helical" evidence="12">
    <location>
        <begin position="12"/>
        <end position="35"/>
    </location>
</feature>
<evidence type="ECO:0000256" key="8">
    <source>
        <dbReference type="ARBA" id="ARBA00023224"/>
    </source>
</evidence>
<evidence type="ECO:0000256" key="3">
    <source>
        <dbReference type="ARBA" id="ARBA00022481"/>
    </source>
</evidence>
<evidence type="ECO:0000256" key="12">
    <source>
        <dbReference type="SAM" id="Phobius"/>
    </source>
</evidence>
<dbReference type="GO" id="GO:0007165">
    <property type="term" value="P:signal transduction"/>
    <property type="evidence" value="ECO:0007669"/>
    <property type="project" value="UniProtKB-KW"/>
</dbReference>
<name>A0A432CY53_9VIBR</name>
<dbReference type="Gene3D" id="6.10.340.10">
    <property type="match status" value="1"/>
</dbReference>
<comment type="caution">
    <text evidence="15">The sequence shown here is derived from an EMBL/GenBank/DDBJ whole genome shotgun (WGS) entry which is preliminary data.</text>
</comment>
<dbReference type="PANTHER" id="PTHR32089">
    <property type="entry name" value="METHYL-ACCEPTING CHEMOTAXIS PROTEIN MCPB"/>
    <property type="match status" value="1"/>
</dbReference>
<evidence type="ECO:0000256" key="6">
    <source>
        <dbReference type="ARBA" id="ARBA00022989"/>
    </source>
</evidence>
<keyword evidence="5 12" id="KW-0812">Transmembrane</keyword>
<evidence type="ECO:0000313" key="15">
    <source>
        <dbReference type="EMBL" id="RTZ16835.1"/>
    </source>
</evidence>
<dbReference type="CDD" id="cd06225">
    <property type="entry name" value="HAMP"/>
    <property type="match status" value="1"/>
</dbReference>
<comment type="subcellular location">
    <subcellularLocation>
        <location evidence="1">Cell membrane</location>
        <topology evidence="1">Multi-pass membrane protein</topology>
    </subcellularLocation>
</comment>
<evidence type="ECO:0000256" key="9">
    <source>
        <dbReference type="ARBA" id="ARBA00029447"/>
    </source>
</evidence>
<evidence type="ECO:0000259" key="14">
    <source>
        <dbReference type="PROSITE" id="PS50885"/>
    </source>
</evidence>
<evidence type="ECO:0000256" key="5">
    <source>
        <dbReference type="ARBA" id="ARBA00022692"/>
    </source>
</evidence>
<keyword evidence="4" id="KW-0145">Chemotaxis</keyword>
<dbReference type="AlphaFoldDB" id="A0A432CY53"/>
<evidence type="ECO:0000259" key="13">
    <source>
        <dbReference type="PROSITE" id="PS50111"/>
    </source>
</evidence>
<proteinExistence type="inferred from homology"/>
<dbReference type="Pfam" id="PF00672">
    <property type="entry name" value="HAMP"/>
    <property type="match status" value="1"/>
</dbReference>
<dbReference type="FunFam" id="1.10.287.950:FF:000001">
    <property type="entry name" value="Methyl-accepting chemotaxis sensory transducer"/>
    <property type="match status" value="1"/>
</dbReference>
<dbReference type="RefSeq" id="WP_126573857.1">
    <property type="nucleotide sequence ID" value="NZ_RXZH01000002.1"/>
</dbReference>
<dbReference type="GO" id="GO:0005886">
    <property type="term" value="C:plasma membrane"/>
    <property type="evidence" value="ECO:0007669"/>
    <property type="project" value="UniProtKB-SubCell"/>
</dbReference>
<comment type="similarity">
    <text evidence="9">Belongs to the methyl-accepting chemotaxis (MCP) protein family.</text>
</comment>
<feature type="transmembrane region" description="Helical" evidence="12">
    <location>
        <begin position="276"/>
        <end position="299"/>
    </location>
</feature>
<accession>A0A432CY53</accession>
<protein>
    <submittedName>
        <fullName evidence="15">Methyl-accepting chemotaxis protein</fullName>
    </submittedName>
</protein>
<feature type="domain" description="Methyl-accepting transducer" evidence="13">
    <location>
        <begin position="355"/>
        <end position="591"/>
    </location>
</feature>
<sequence length="627" mass="68799">MTGSPKQQRFSLSIRMKLILINLTLLFGVVLYAFYEQNSLNKLATLEQAANENLSSSIDLLMLRRHEKDFLARLDNKYVSRFDATFTELSERLSSLQQILASNQLNLDKESEYIVRTLEQYQSQFHQLAQQLNLIRGIESKSSLTAQLAQSRDKLKSIATGKENFLLKVALLELVEAELLYLASLNNESIEHYLVSIERFAQFEPMSSALTRALEQYQVSAQDHIDSIQTLGLTASQGLRGELRKNVHETESAIADLQLQIKEAIAIKSASIKTQLHVIGLAIVGLISALLFLIGRSILSRIQAINRLMSEIASGNGDLTVRMNAKGNDELASLAHSFDSFISSLHGHIKELAQVMTVLSESSCSSEKAATQSMTNAEQQKLESESVATAVNELVMTTNEITANIESAAHNAERVKSEAQRALDKTHATGDRIDELAVSIEESQEQIMALEAQSREIHQVVSTIQGIAEQTNLLALNAAIEAARAGESGRGFAVVADEVRQLSLLTNDSTHQIEATIQGLTNGITQTVSKMSSSAAQARTTNEHTHEVVHAIEGISAQISEMFDMNTQIATASEEQSAVSSEIDRNITEIAHLAGNTYHVVSGSVKCSEQVSGVSHKLEHIVAQFKY</sequence>
<evidence type="ECO:0000256" key="4">
    <source>
        <dbReference type="ARBA" id="ARBA00022500"/>
    </source>
</evidence>
<dbReference type="SUPFAM" id="SSF58104">
    <property type="entry name" value="Methyl-accepting chemotaxis protein (MCP) signaling domain"/>
    <property type="match status" value="1"/>
</dbReference>
<dbReference type="PROSITE" id="PS50111">
    <property type="entry name" value="CHEMOTAXIS_TRANSDUC_2"/>
    <property type="match status" value="1"/>
</dbReference>
<feature type="domain" description="HAMP" evidence="14">
    <location>
        <begin position="296"/>
        <end position="350"/>
    </location>
</feature>
<keyword evidence="7 12" id="KW-0472">Membrane</keyword>
<dbReference type="Gene3D" id="1.10.287.950">
    <property type="entry name" value="Methyl-accepting chemotaxis protein"/>
    <property type="match status" value="1"/>
</dbReference>
<evidence type="ECO:0000256" key="7">
    <source>
        <dbReference type="ARBA" id="ARBA00023136"/>
    </source>
</evidence>
<dbReference type="InterPro" id="IPR003660">
    <property type="entry name" value="HAMP_dom"/>
</dbReference>
<evidence type="ECO:0000256" key="10">
    <source>
        <dbReference type="PROSITE-ProRule" id="PRU00284"/>
    </source>
</evidence>
<evidence type="ECO:0000256" key="2">
    <source>
        <dbReference type="ARBA" id="ARBA00022475"/>
    </source>
</evidence>
<keyword evidence="16" id="KW-1185">Reference proteome</keyword>
<keyword evidence="11" id="KW-0175">Coiled coil</keyword>
<keyword evidence="6 12" id="KW-1133">Transmembrane helix</keyword>
<dbReference type="PROSITE" id="PS50885">
    <property type="entry name" value="HAMP"/>
    <property type="match status" value="1"/>
</dbReference>
<feature type="coiled-coil region" evidence="11">
    <location>
        <begin position="405"/>
        <end position="460"/>
    </location>
</feature>
<evidence type="ECO:0000256" key="11">
    <source>
        <dbReference type="SAM" id="Coils"/>
    </source>
</evidence>
<keyword evidence="2" id="KW-1003">Cell membrane</keyword>
<keyword evidence="3" id="KW-0488">Methylation</keyword>
<reference evidence="15 16" key="1">
    <citation type="submission" date="2018-12" db="EMBL/GenBank/DDBJ databases">
        <title>Vibrio sp. isolated from China Sea.</title>
        <authorList>
            <person name="Li Y."/>
        </authorList>
    </citation>
    <scope>NUCLEOTIDE SEQUENCE [LARGE SCALE GENOMIC DNA]</scope>
    <source>
        <strain evidence="15 16">BEI207</strain>
    </source>
</reference>
<dbReference type="OrthoDB" id="8724845at2"/>
<dbReference type="Pfam" id="PF00015">
    <property type="entry name" value="MCPsignal"/>
    <property type="match status" value="1"/>
</dbReference>
<keyword evidence="8 10" id="KW-0807">Transducer</keyword>
<evidence type="ECO:0000256" key="1">
    <source>
        <dbReference type="ARBA" id="ARBA00004651"/>
    </source>
</evidence>
<evidence type="ECO:0000313" key="16">
    <source>
        <dbReference type="Proteomes" id="UP000268973"/>
    </source>
</evidence>
<dbReference type="Proteomes" id="UP000268973">
    <property type="component" value="Unassembled WGS sequence"/>
</dbReference>
<dbReference type="CDD" id="cd11386">
    <property type="entry name" value="MCP_signal"/>
    <property type="match status" value="1"/>
</dbReference>
<dbReference type="SMART" id="SM00304">
    <property type="entry name" value="HAMP"/>
    <property type="match status" value="1"/>
</dbReference>
<organism evidence="15 16">
    <name type="scientific">Vibrio aquaticus</name>
    <dbReference type="NCBI Taxonomy" id="2496559"/>
    <lineage>
        <taxon>Bacteria</taxon>
        <taxon>Pseudomonadati</taxon>
        <taxon>Pseudomonadota</taxon>
        <taxon>Gammaproteobacteria</taxon>
        <taxon>Vibrionales</taxon>
        <taxon>Vibrionaceae</taxon>
        <taxon>Vibrio</taxon>
    </lineage>
</organism>